<dbReference type="AlphaFoldDB" id="A0A897MVH3"/>
<protein>
    <submittedName>
        <fullName evidence="1">Uncharacterized protein</fullName>
    </submittedName>
</protein>
<evidence type="ECO:0000313" key="2">
    <source>
        <dbReference type="Proteomes" id="UP000663586"/>
    </source>
</evidence>
<dbReference type="RefSeq" id="WP_238477008.1">
    <property type="nucleotide sequence ID" value="NZ_CP064786.1"/>
</dbReference>
<evidence type="ECO:0000313" key="1">
    <source>
        <dbReference type="EMBL" id="QSG02939.1"/>
    </source>
</evidence>
<proteinExistence type="predicted"/>
<dbReference type="EMBL" id="CP064786">
    <property type="protein sequence ID" value="QSG02939.1"/>
    <property type="molecule type" value="Genomic_DNA"/>
</dbReference>
<organism evidence="1 2">
    <name type="scientific">Natranaeroarchaeum sulfidigenes</name>
    <dbReference type="NCBI Taxonomy" id="2784880"/>
    <lineage>
        <taxon>Archaea</taxon>
        <taxon>Methanobacteriati</taxon>
        <taxon>Methanobacteriota</taxon>
        <taxon>Stenosarchaea group</taxon>
        <taxon>Halobacteria</taxon>
        <taxon>Halobacteriales</taxon>
        <taxon>Natronoarchaeaceae</taxon>
        <taxon>Natranaeroarchaeum</taxon>
    </lineage>
</organism>
<accession>A0A897MVH3</accession>
<dbReference type="KEGG" id="hara:AArcS_1729"/>
<sequence>MARMYLSLNYGYPVHEGPAADGDRVREVKHQLEESLRVRLPEYTVSATFEALPEQDRNRLEQLFNMGTEALQAAADSILDVRSEGGQAFTHLHGYLAASSRNAPFLSEQLLRDTSVTEPNADELLRASQKFAQLTSTYLEVFAMLDATHAEVEQLVDTTSSAHEAAQRARHYFIAFALRHPAIDEVMIQDGLARRNT</sequence>
<dbReference type="GeneID" id="70685108"/>
<reference evidence="1" key="1">
    <citation type="submission" date="2020-11" db="EMBL/GenBank/DDBJ databases">
        <title>Carbohydrate-dependent, anaerobic sulfur respiration: A novel catabolism in halophilic archaea.</title>
        <authorList>
            <person name="Sorokin D.Y."/>
            <person name="Messina E."/>
            <person name="Smedile F."/>
            <person name="La Cono V."/>
            <person name="Hallsworth J.E."/>
            <person name="Yakimov M.M."/>
        </authorList>
    </citation>
    <scope>NUCLEOTIDE SEQUENCE</scope>
    <source>
        <strain evidence="1">AArc-S</strain>
    </source>
</reference>
<name>A0A897MVH3_9EURY</name>
<keyword evidence="2" id="KW-1185">Reference proteome</keyword>
<gene>
    <name evidence="1" type="ORF">AArcS_1729</name>
</gene>
<dbReference type="Proteomes" id="UP000663586">
    <property type="component" value="Chromosome"/>
</dbReference>